<name>A0A6A5Z825_9PLEO</name>
<feature type="compositionally biased region" description="Basic and acidic residues" evidence="1">
    <location>
        <begin position="1"/>
        <end position="18"/>
    </location>
</feature>
<gene>
    <name evidence="2" type="ORF">BDV96DRAFT_492154</name>
</gene>
<dbReference type="Proteomes" id="UP000799770">
    <property type="component" value="Unassembled WGS sequence"/>
</dbReference>
<dbReference type="EMBL" id="ML977322">
    <property type="protein sequence ID" value="KAF2115669.1"/>
    <property type="molecule type" value="Genomic_DNA"/>
</dbReference>
<evidence type="ECO:0000256" key="1">
    <source>
        <dbReference type="SAM" id="MobiDB-lite"/>
    </source>
</evidence>
<organism evidence="2 3">
    <name type="scientific">Lophiotrema nucula</name>
    <dbReference type="NCBI Taxonomy" id="690887"/>
    <lineage>
        <taxon>Eukaryota</taxon>
        <taxon>Fungi</taxon>
        <taxon>Dikarya</taxon>
        <taxon>Ascomycota</taxon>
        <taxon>Pezizomycotina</taxon>
        <taxon>Dothideomycetes</taxon>
        <taxon>Pleosporomycetidae</taxon>
        <taxon>Pleosporales</taxon>
        <taxon>Lophiotremataceae</taxon>
        <taxon>Lophiotrema</taxon>
    </lineage>
</organism>
<evidence type="ECO:0000313" key="3">
    <source>
        <dbReference type="Proteomes" id="UP000799770"/>
    </source>
</evidence>
<reference evidence="2" key="1">
    <citation type="journal article" date="2020" name="Stud. Mycol.">
        <title>101 Dothideomycetes genomes: a test case for predicting lifestyles and emergence of pathogens.</title>
        <authorList>
            <person name="Haridas S."/>
            <person name="Albert R."/>
            <person name="Binder M."/>
            <person name="Bloem J."/>
            <person name="Labutti K."/>
            <person name="Salamov A."/>
            <person name="Andreopoulos B."/>
            <person name="Baker S."/>
            <person name="Barry K."/>
            <person name="Bills G."/>
            <person name="Bluhm B."/>
            <person name="Cannon C."/>
            <person name="Castanera R."/>
            <person name="Culley D."/>
            <person name="Daum C."/>
            <person name="Ezra D."/>
            <person name="Gonzalez J."/>
            <person name="Henrissat B."/>
            <person name="Kuo A."/>
            <person name="Liang C."/>
            <person name="Lipzen A."/>
            <person name="Lutzoni F."/>
            <person name="Magnuson J."/>
            <person name="Mondo S."/>
            <person name="Nolan M."/>
            <person name="Ohm R."/>
            <person name="Pangilinan J."/>
            <person name="Park H.-J."/>
            <person name="Ramirez L."/>
            <person name="Alfaro M."/>
            <person name="Sun H."/>
            <person name="Tritt A."/>
            <person name="Yoshinaga Y."/>
            <person name="Zwiers L.-H."/>
            <person name="Turgeon B."/>
            <person name="Goodwin S."/>
            <person name="Spatafora J."/>
            <person name="Crous P."/>
            <person name="Grigoriev I."/>
        </authorList>
    </citation>
    <scope>NUCLEOTIDE SEQUENCE</scope>
    <source>
        <strain evidence="2">CBS 627.86</strain>
    </source>
</reference>
<evidence type="ECO:0000313" key="2">
    <source>
        <dbReference type="EMBL" id="KAF2115669.1"/>
    </source>
</evidence>
<feature type="region of interest" description="Disordered" evidence="1">
    <location>
        <begin position="1"/>
        <end position="112"/>
    </location>
</feature>
<keyword evidence="3" id="KW-1185">Reference proteome</keyword>
<feature type="compositionally biased region" description="Basic and acidic residues" evidence="1">
    <location>
        <begin position="89"/>
        <end position="100"/>
    </location>
</feature>
<protein>
    <submittedName>
        <fullName evidence="2">Uncharacterized protein</fullName>
    </submittedName>
</protein>
<sequence>MSTTHKETSTDTSGDKPSDAPVEQPNQPTPVTPAEDPPKDAAESTSGSKSEELSELSLLEELFPEATELYTQPQDQPDRSSKSYPKLDLPSDKSRVDSTPKRRKEPRKSAKQRMIEAFQSRGEQITALELSQCSTELTDSDFRRLIPRGKHIESWNRDGEFYRVIPGRDPLSLVRQPFYYLLFRSSKAALEYQNNASRLHKLSAMNQPSSIFSAIPPPKGFLEDGEDVHAATSTYLLKPPNLLLNLNIVMQPYSPSLSALFERGGYEPIVPTTTTDGKPLYKVLFYIEGHEPQREDLYHIFHRHAYDHGISLPLHNGSQGIAKLRDLIDLRKSSPSPQLDGAESNSEFGVEQLYQSSEQSVSQVVMHKVYNRWILEFEEEIAAKRFALLWHRQVLPEPRGAYGTWRVFEEERMCNTEVLW</sequence>
<accession>A0A6A5Z825</accession>
<proteinExistence type="predicted"/>
<dbReference type="AlphaFoldDB" id="A0A6A5Z825"/>
<dbReference type="OrthoDB" id="5332316at2759"/>
<feature type="compositionally biased region" description="Basic residues" evidence="1">
    <location>
        <begin position="101"/>
        <end position="111"/>
    </location>
</feature>